<dbReference type="EC" id="3.1.2.-" evidence="2"/>
<protein>
    <submittedName>
        <fullName evidence="2">Thioesterase family protein</fullName>
        <ecNumber evidence="2">3.1.2.-</ecNumber>
    </submittedName>
</protein>
<accession>A0ABV2YRZ9</accession>
<feature type="domain" description="Thioesterase" evidence="1">
    <location>
        <begin position="20"/>
        <end position="105"/>
    </location>
</feature>
<evidence type="ECO:0000313" key="3">
    <source>
        <dbReference type="Proteomes" id="UP001550853"/>
    </source>
</evidence>
<dbReference type="RefSeq" id="WP_051739495.1">
    <property type="nucleotide sequence ID" value="NZ_JBEZVI010000001.1"/>
</dbReference>
<organism evidence="2 3">
    <name type="scientific">Streptomyces catenulae</name>
    <dbReference type="NCBI Taxonomy" id="66875"/>
    <lineage>
        <taxon>Bacteria</taxon>
        <taxon>Bacillati</taxon>
        <taxon>Actinomycetota</taxon>
        <taxon>Actinomycetes</taxon>
        <taxon>Kitasatosporales</taxon>
        <taxon>Streptomycetaceae</taxon>
        <taxon>Streptomyces</taxon>
    </lineage>
</organism>
<evidence type="ECO:0000313" key="2">
    <source>
        <dbReference type="EMBL" id="MEU3708522.1"/>
    </source>
</evidence>
<dbReference type="InterPro" id="IPR006683">
    <property type="entry name" value="Thioestr_dom"/>
</dbReference>
<reference evidence="2 3" key="1">
    <citation type="submission" date="2024-06" db="EMBL/GenBank/DDBJ databases">
        <title>The Natural Products Discovery Center: Release of the First 8490 Sequenced Strains for Exploring Actinobacteria Biosynthetic Diversity.</title>
        <authorList>
            <person name="Kalkreuter E."/>
            <person name="Kautsar S.A."/>
            <person name="Yang D."/>
            <person name="Bader C.D."/>
            <person name="Teijaro C.N."/>
            <person name="Fluegel L."/>
            <person name="Davis C.M."/>
            <person name="Simpson J.R."/>
            <person name="Lauterbach L."/>
            <person name="Steele A.D."/>
            <person name="Gui C."/>
            <person name="Meng S."/>
            <person name="Li G."/>
            <person name="Viehrig K."/>
            <person name="Ye F."/>
            <person name="Su P."/>
            <person name="Kiefer A.F."/>
            <person name="Nichols A."/>
            <person name="Cepeda A.J."/>
            <person name="Yan W."/>
            <person name="Fan B."/>
            <person name="Jiang Y."/>
            <person name="Adhikari A."/>
            <person name="Zheng C.-J."/>
            <person name="Schuster L."/>
            <person name="Cowan T.M."/>
            <person name="Smanski M.J."/>
            <person name="Chevrette M.G."/>
            <person name="De Carvalho L.P.S."/>
            <person name="Shen B."/>
        </authorList>
    </citation>
    <scope>NUCLEOTIDE SEQUENCE [LARGE SCALE GENOMIC DNA]</scope>
    <source>
        <strain evidence="2 3">NPDC033039</strain>
    </source>
</reference>
<dbReference type="Proteomes" id="UP001550853">
    <property type="component" value="Unassembled WGS sequence"/>
</dbReference>
<name>A0ABV2YRZ9_9ACTN</name>
<keyword evidence="2" id="KW-0378">Hydrolase</keyword>
<dbReference type="InterPro" id="IPR050563">
    <property type="entry name" value="4-hydroxybenzoyl-CoA_TE"/>
</dbReference>
<dbReference type="CDD" id="cd00586">
    <property type="entry name" value="4HBT"/>
    <property type="match status" value="1"/>
</dbReference>
<comment type="caution">
    <text evidence="2">The sequence shown here is derived from an EMBL/GenBank/DDBJ whole genome shotgun (WGS) entry which is preliminary data.</text>
</comment>
<sequence>MDVPHLTHAAPVHFDELDLNGHLHNTRYALYVERATTAAFAKAGYDTRGTAARHPDLHYVVRQFAIEFHAPVDGADRLTVDLWLTRLGRTSMAWRFHVRQGDDPLPRATGTRTLVKIAPDGRPSPWSPTMRTWHEKLRAVPARVHA</sequence>
<proteinExistence type="predicted"/>
<dbReference type="PANTHER" id="PTHR31793:SF24">
    <property type="entry name" value="LONG-CHAIN ACYL-COA THIOESTERASE FADM"/>
    <property type="match status" value="1"/>
</dbReference>
<keyword evidence="3" id="KW-1185">Reference proteome</keyword>
<dbReference type="EMBL" id="JBEZVI010000001">
    <property type="protein sequence ID" value="MEU3708522.1"/>
    <property type="molecule type" value="Genomic_DNA"/>
</dbReference>
<dbReference type="Pfam" id="PF03061">
    <property type="entry name" value="4HBT"/>
    <property type="match status" value="1"/>
</dbReference>
<gene>
    <name evidence="2" type="ORF">AB0E61_00290</name>
</gene>
<evidence type="ECO:0000259" key="1">
    <source>
        <dbReference type="Pfam" id="PF03061"/>
    </source>
</evidence>
<dbReference type="SUPFAM" id="SSF54637">
    <property type="entry name" value="Thioesterase/thiol ester dehydrase-isomerase"/>
    <property type="match status" value="1"/>
</dbReference>
<dbReference type="InterPro" id="IPR029069">
    <property type="entry name" value="HotDog_dom_sf"/>
</dbReference>
<dbReference type="GO" id="GO:0016787">
    <property type="term" value="F:hydrolase activity"/>
    <property type="evidence" value="ECO:0007669"/>
    <property type="project" value="UniProtKB-KW"/>
</dbReference>
<dbReference type="PANTHER" id="PTHR31793">
    <property type="entry name" value="4-HYDROXYBENZOYL-COA THIOESTERASE FAMILY MEMBER"/>
    <property type="match status" value="1"/>
</dbReference>
<dbReference type="Gene3D" id="3.10.129.10">
    <property type="entry name" value="Hotdog Thioesterase"/>
    <property type="match status" value="1"/>
</dbReference>